<sequence length="61" mass="7107">MLSLYMRGDKYILLGYIAICTMFLFVACSKSDKKLQDIQKADYLVSYLNVMKDGGYIYVYE</sequence>
<keyword evidence="1" id="KW-0472">Membrane</keyword>
<accession>A0A2A7D7T5</accession>
<name>A0A2A7D7T5_BACAN</name>
<protein>
    <recommendedName>
        <fullName evidence="4">Lipoprotein</fullName>
    </recommendedName>
</protein>
<dbReference type="AlphaFoldDB" id="A0A2A7D7T5"/>
<dbReference type="Proteomes" id="UP000220192">
    <property type="component" value="Unassembled WGS sequence"/>
</dbReference>
<dbReference type="PROSITE" id="PS51257">
    <property type="entry name" value="PROKAR_LIPOPROTEIN"/>
    <property type="match status" value="1"/>
</dbReference>
<evidence type="ECO:0000313" key="3">
    <source>
        <dbReference type="Proteomes" id="UP000220192"/>
    </source>
</evidence>
<proteinExistence type="predicted"/>
<comment type="caution">
    <text evidence="2">The sequence shown here is derived from an EMBL/GenBank/DDBJ whole genome shotgun (WGS) entry which is preliminary data.</text>
</comment>
<feature type="transmembrane region" description="Helical" evidence="1">
    <location>
        <begin position="12"/>
        <end position="29"/>
    </location>
</feature>
<dbReference type="EMBL" id="NVLX01000014">
    <property type="protein sequence ID" value="PDZ16004.1"/>
    <property type="molecule type" value="Genomic_DNA"/>
</dbReference>
<keyword evidence="1" id="KW-0812">Transmembrane</keyword>
<evidence type="ECO:0000256" key="1">
    <source>
        <dbReference type="SAM" id="Phobius"/>
    </source>
</evidence>
<evidence type="ECO:0008006" key="4">
    <source>
        <dbReference type="Google" id="ProtNLM"/>
    </source>
</evidence>
<gene>
    <name evidence="2" type="ORF">CON16_16055</name>
</gene>
<organism evidence="2 3">
    <name type="scientific">Bacillus anthracis</name>
    <name type="common">anthrax bacterium</name>
    <dbReference type="NCBI Taxonomy" id="1392"/>
    <lineage>
        <taxon>Bacteria</taxon>
        <taxon>Bacillati</taxon>
        <taxon>Bacillota</taxon>
        <taxon>Bacilli</taxon>
        <taxon>Bacillales</taxon>
        <taxon>Bacillaceae</taxon>
        <taxon>Bacillus</taxon>
        <taxon>Bacillus cereus group</taxon>
    </lineage>
</organism>
<evidence type="ECO:0000313" key="2">
    <source>
        <dbReference type="EMBL" id="PDZ16004.1"/>
    </source>
</evidence>
<keyword evidence="1" id="KW-1133">Transmembrane helix</keyword>
<reference evidence="2 3" key="1">
    <citation type="submission" date="2017-09" db="EMBL/GenBank/DDBJ databases">
        <title>Large-scale bioinformatics analysis of Bacillus genomes uncovers conserved roles of natural products in bacterial physiology.</title>
        <authorList>
            <consortium name="Agbiome Team Llc"/>
            <person name="Bleich R.M."/>
            <person name="Grubbs K.J."/>
            <person name="Santa Maria K.C."/>
            <person name="Allen S.E."/>
            <person name="Farag S."/>
            <person name="Shank E.A."/>
            <person name="Bowers A."/>
        </authorList>
    </citation>
    <scope>NUCLEOTIDE SEQUENCE [LARGE SCALE GENOMIC DNA]</scope>
    <source>
        <strain evidence="2 3">AFS095574</strain>
    </source>
</reference>